<dbReference type="Gene3D" id="3.30.300.210">
    <property type="entry name" value="Nutrient germinant receptor protein C, domain 3"/>
    <property type="match status" value="1"/>
</dbReference>
<feature type="domain" description="Spore germination protein N-terminal" evidence="9">
    <location>
        <begin position="22"/>
        <end position="187"/>
    </location>
</feature>
<proteinExistence type="inferred from homology"/>
<keyword evidence="6" id="KW-0564">Palmitate</keyword>
<dbReference type="EMBL" id="JAGIKX010000035">
    <property type="protein sequence ID" value="MBP2258766.1"/>
    <property type="molecule type" value="Genomic_DNA"/>
</dbReference>
<dbReference type="Pfam" id="PF25198">
    <property type="entry name" value="Spore_GerAC_N"/>
    <property type="match status" value="1"/>
</dbReference>
<gene>
    <name evidence="10" type="ORF">J2Z81_002750</name>
</gene>
<dbReference type="InterPro" id="IPR008844">
    <property type="entry name" value="Spore_GerAC-like"/>
</dbReference>
<dbReference type="PANTHER" id="PTHR35789">
    <property type="entry name" value="SPORE GERMINATION PROTEIN B3"/>
    <property type="match status" value="1"/>
</dbReference>
<keyword evidence="7" id="KW-0449">Lipoprotein</keyword>
<keyword evidence="11" id="KW-1185">Reference proteome</keyword>
<accession>A0ABS4SCD1</accession>
<dbReference type="InterPro" id="IPR038501">
    <property type="entry name" value="Spore_GerAC_C_sf"/>
</dbReference>
<evidence type="ECO:0000259" key="8">
    <source>
        <dbReference type="Pfam" id="PF05504"/>
    </source>
</evidence>
<evidence type="ECO:0000259" key="9">
    <source>
        <dbReference type="Pfam" id="PF25198"/>
    </source>
</evidence>
<protein>
    <submittedName>
        <fullName evidence="10">Spore germination protein</fullName>
    </submittedName>
</protein>
<feature type="domain" description="Spore germination GerAC-like C-terminal" evidence="8">
    <location>
        <begin position="198"/>
        <end position="375"/>
    </location>
</feature>
<evidence type="ECO:0000313" key="11">
    <source>
        <dbReference type="Proteomes" id="UP001519294"/>
    </source>
</evidence>
<evidence type="ECO:0000256" key="1">
    <source>
        <dbReference type="ARBA" id="ARBA00004635"/>
    </source>
</evidence>
<reference evidence="10 11" key="1">
    <citation type="submission" date="2021-03" db="EMBL/GenBank/DDBJ databases">
        <title>Genomic Encyclopedia of Type Strains, Phase IV (KMG-IV): sequencing the most valuable type-strain genomes for metagenomic binning, comparative biology and taxonomic classification.</title>
        <authorList>
            <person name="Goeker M."/>
        </authorList>
    </citation>
    <scope>NUCLEOTIDE SEQUENCE [LARGE SCALE GENOMIC DNA]</scope>
    <source>
        <strain evidence="10 11">DSM 25790</strain>
    </source>
</reference>
<evidence type="ECO:0000256" key="4">
    <source>
        <dbReference type="ARBA" id="ARBA00022729"/>
    </source>
</evidence>
<evidence type="ECO:0000256" key="3">
    <source>
        <dbReference type="ARBA" id="ARBA00022544"/>
    </source>
</evidence>
<comment type="similarity">
    <text evidence="2">Belongs to the GerABKC lipoprotein family.</text>
</comment>
<evidence type="ECO:0000256" key="7">
    <source>
        <dbReference type="ARBA" id="ARBA00023288"/>
    </source>
</evidence>
<comment type="caution">
    <text evidence="10">The sequence shown here is derived from an EMBL/GenBank/DDBJ whole genome shotgun (WGS) entry which is preliminary data.</text>
</comment>
<evidence type="ECO:0000313" key="10">
    <source>
        <dbReference type="EMBL" id="MBP2258766.1"/>
    </source>
</evidence>
<dbReference type="PROSITE" id="PS51257">
    <property type="entry name" value="PROKAR_LIPOPROTEIN"/>
    <property type="match status" value="1"/>
</dbReference>
<dbReference type="Pfam" id="PF05504">
    <property type="entry name" value="Spore_GerAC"/>
    <property type="match status" value="1"/>
</dbReference>
<keyword evidence="3" id="KW-0309">Germination</keyword>
<dbReference type="RefSeq" id="WP_226371576.1">
    <property type="nucleotide sequence ID" value="NZ_JAGIKX010000035.1"/>
</dbReference>
<dbReference type="InterPro" id="IPR046953">
    <property type="entry name" value="Spore_GerAC-like_C"/>
</dbReference>
<dbReference type="PANTHER" id="PTHR35789:SF1">
    <property type="entry name" value="SPORE GERMINATION PROTEIN B3"/>
    <property type="match status" value="1"/>
</dbReference>
<comment type="subcellular location">
    <subcellularLocation>
        <location evidence="1">Membrane</location>
        <topology evidence="1">Lipid-anchor</topology>
    </subcellularLocation>
</comment>
<evidence type="ECO:0000256" key="5">
    <source>
        <dbReference type="ARBA" id="ARBA00023136"/>
    </source>
</evidence>
<dbReference type="Proteomes" id="UP001519294">
    <property type="component" value="Unassembled WGS sequence"/>
</dbReference>
<keyword evidence="5" id="KW-0472">Membrane</keyword>
<dbReference type="InterPro" id="IPR057336">
    <property type="entry name" value="GerAC_N"/>
</dbReference>
<dbReference type="NCBIfam" id="TIGR02887">
    <property type="entry name" value="spore_ger_x_C"/>
    <property type="match status" value="1"/>
</dbReference>
<evidence type="ECO:0000256" key="6">
    <source>
        <dbReference type="ARBA" id="ARBA00023139"/>
    </source>
</evidence>
<evidence type="ECO:0000256" key="2">
    <source>
        <dbReference type="ARBA" id="ARBA00007886"/>
    </source>
</evidence>
<sequence length="378" mass="43180">MKKHLVFLFLFMVILSSCIPTREIEKLGIINTRGVDKLGDNQIKSTLMIFRFSAQANEYTAIVSGKGNTIKGATENANLETDFRLTPVKIQLEVYGNETAKKGILPFIDTLYRDAALPDSVYLSITNKSANELLMSGTENSNMNIGQYLHGLIEENSDDHQFPRVDLHEFLRTFYNVGKDPILPLFDATEGVPKITSIAIMQDDRYIGNIPADNKIFFNLLLNNVEDQKLELTLPIEPFKSYLDKEENIKIDKDTVNTAFNIIKGSSKTTLIDRENGTFQTDIKLNLELLETTEQIRIKNMKITRLFEKEVEKAIKTRYKKILNQLQEYNADSFGYGAIYRTKTANGELERSEWRKKFPEINVKFNVDANINRHGSVD</sequence>
<keyword evidence="4" id="KW-0732">Signal</keyword>
<organism evidence="10 11">
    <name type="scientific">Virgibacillus alimentarius</name>
    <dbReference type="NCBI Taxonomy" id="698769"/>
    <lineage>
        <taxon>Bacteria</taxon>
        <taxon>Bacillati</taxon>
        <taxon>Bacillota</taxon>
        <taxon>Bacilli</taxon>
        <taxon>Bacillales</taxon>
        <taxon>Bacillaceae</taxon>
        <taxon>Virgibacillus</taxon>
    </lineage>
</organism>
<name>A0ABS4SCD1_9BACI</name>